<gene>
    <name evidence="3" type="ORF">METZ01_LOCUS333575</name>
</gene>
<protein>
    <recommendedName>
        <fullName evidence="4">Short-chain dehydrogenase/reductase SDR</fullName>
    </recommendedName>
</protein>
<evidence type="ECO:0000256" key="2">
    <source>
        <dbReference type="ARBA" id="ARBA00023002"/>
    </source>
</evidence>
<feature type="non-terminal residue" evidence="3">
    <location>
        <position position="195"/>
    </location>
</feature>
<dbReference type="Gene3D" id="3.40.50.720">
    <property type="entry name" value="NAD(P)-binding Rossmann-like Domain"/>
    <property type="match status" value="1"/>
</dbReference>
<evidence type="ECO:0000313" key="3">
    <source>
        <dbReference type="EMBL" id="SVC80721.1"/>
    </source>
</evidence>
<dbReference type="AlphaFoldDB" id="A0A382Q8Z6"/>
<organism evidence="3">
    <name type="scientific">marine metagenome</name>
    <dbReference type="NCBI Taxonomy" id="408172"/>
    <lineage>
        <taxon>unclassified sequences</taxon>
        <taxon>metagenomes</taxon>
        <taxon>ecological metagenomes</taxon>
    </lineage>
</organism>
<evidence type="ECO:0000256" key="1">
    <source>
        <dbReference type="ARBA" id="ARBA00006484"/>
    </source>
</evidence>
<keyword evidence="2" id="KW-0560">Oxidoreductase</keyword>
<accession>A0A382Q8Z6</accession>
<dbReference type="Pfam" id="PF00106">
    <property type="entry name" value="adh_short"/>
    <property type="match status" value="1"/>
</dbReference>
<dbReference type="PANTHER" id="PTHR43669:SF14">
    <property type="entry name" value="OXIDOREDUCTASE"/>
    <property type="match status" value="1"/>
</dbReference>
<reference evidence="3" key="1">
    <citation type="submission" date="2018-05" db="EMBL/GenBank/DDBJ databases">
        <authorList>
            <person name="Lanie J.A."/>
            <person name="Ng W.-L."/>
            <person name="Kazmierczak K.M."/>
            <person name="Andrzejewski T.M."/>
            <person name="Davidsen T.M."/>
            <person name="Wayne K.J."/>
            <person name="Tettelin H."/>
            <person name="Glass J.I."/>
            <person name="Rusch D."/>
            <person name="Podicherti R."/>
            <person name="Tsui H.-C.T."/>
            <person name="Winkler M.E."/>
        </authorList>
    </citation>
    <scope>NUCLEOTIDE SEQUENCE</scope>
</reference>
<name>A0A382Q8Z6_9ZZZZ</name>
<dbReference type="PANTHER" id="PTHR43669">
    <property type="entry name" value="5-KETO-D-GLUCONATE 5-REDUCTASE"/>
    <property type="match status" value="1"/>
</dbReference>
<dbReference type="SUPFAM" id="SSF51735">
    <property type="entry name" value="NAD(P)-binding Rossmann-fold domains"/>
    <property type="match status" value="1"/>
</dbReference>
<dbReference type="PRINTS" id="PR00081">
    <property type="entry name" value="GDHRDH"/>
</dbReference>
<comment type="similarity">
    <text evidence="1">Belongs to the short-chain dehydrogenases/reductases (SDR) family.</text>
</comment>
<dbReference type="EMBL" id="UINC01112059">
    <property type="protein sequence ID" value="SVC80721.1"/>
    <property type="molecule type" value="Genomic_DNA"/>
</dbReference>
<dbReference type="InterPro" id="IPR036291">
    <property type="entry name" value="NAD(P)-bd_dom_sf"/>
</dbReference>
<evidence type="ECO:0008006" key="4">
    <source>
        <dbReference type="Google" id="ProtNLM"/>
    </source>
</evidence>
<dbReference type="GO" id="GO:0016491">
    <property type="term" value="F:oxidoreductase activity"/>
    <property type="evidence" value="ECO:0007669"/>
    <property type="project" value="UniProtKB-KW"/>
</dbReference>
<sequence>MIDYLKKFSLDHKTAYVVGGLGLIGREVSTAFASAGAKTIVLDLENEQAAVFEEEIRRAGNKLFFRSFDCADMDRLEKNFFALLKKFGCPDIFINCSYPRTEDWGRNSFQDVTLASFRENVDIQMNSYAWIARLAAEAMVERGQGGSSIQLGSIYGIVGQDLTVYEGTDMHENMPYAAIKGGITSLTRQMASYYG</sequence>
<proteinExistence type="inferred from homology"/>
<dbReference type="InterPro" id="IPR002347">
    <property type="entry name" value="SDR_fam"/>
</dbReference>